<dbReference type="PANTHER" id="PTHR46865:SF2">
    <property type="entry name" value="MONOOXYGENASE"/>
    <property type="match status" value="1"/>
</dbReference>
<dbReference type="EMBL" id="VFLP01000003">
    <property type="protein sequence ID" value="TRX98091.1"/>
    <property type="molecule type" value="Genomic_DNA"/>
</dbReference>
<protein>
    <recommendedName>
        <fullName evidence="5">FAD-binding domain-containing protein</fullName>
    </recommendedName>
</protein>
<evidence type="ECO:0000259" key="5">
    <source>
        <dbReference type="Pfam" id="PF01494"/>
    </source>
</evidence>
<keyword evidence="4" id="KW-0560">Oxidoreductase</keyword>
<evidence type="ECO:0000256" key="1">
    <source>
        <dbReference type="ARBA" id="ARBA00005179"/>
    </source>
</evidence>
<evidence type="ECO:0000256" key="2">
    <source>
        <dbReference type="ARBA" id="ARBA00022630"/>
    </source>
</evidence>
<dbReference type="Pfam" id="PF01494">
    <property type="entry name" value="FAD_binding_3"/>
    <property type="match status" value="1"/>
</dbReference>
<evidence type="ECO:0000313" key="6">
    <source>
        <dbReference type="EMBL" id="TRX98091.1"/>
    </source>
</evidence>
<dbReference type="Gene3D" id="3.50.50.60">
    <property type="entry name" value="FAD/NAD(P)-binding domain"/>
    <property type="match status" value="1"/>
</dbReference>
<evidence type="ECO:0000256" key="3">
    <source>
        <dbReference type="ARBA" id="ARBA00022827"/>
    </source>
</evidence>
<dbReference type="PRINTS" id="PR00420">
    <property type="entry name" value="RNGMNOXGNASE"/>
</dbReference>
<dbReference type="GO" id="GO:0016491">
    <property type="term" value="F:oxidoreductase activity"/>
    <property type="evidence" value="ECO:0007669"/>
    <property type="project" value="UniProtKB-KW"/>
</dbReference>
<dbReference type="PANTHER" id="PTHR46865">
    <property type="entry name" value="OXIDOREDUCTASE-RELATED"/>
    <property type="match status" value="1"/>
</dbReference>
<dbReference type="Proteomes" id="UP000319160">
    <property type="component" value="Unassembled WGS sequence"/>
</dbReference>
<reference evidence="7" key="1">
    <citation type="submission" date="2019-06" db="EMBL/GenBank/DDBJ databases">
        <title>Draft genome sequence of the griseofulvin-producing fungus Xylaria cubensis strain G536.</title>
        <authorList>
            <person name="Mead M.E."/>
            <person name="Raja H.A."/>
            <person name="Steenwyk J.L."/>
            <person name="Knowles S.L."/>
            <person name="Oberlies N.H."/>
            <person name="Rokas A."/>
        </authorList>
    </citation>
    <scope>NUCLEOTIDE SEQUENCE [LARGE SCALE GENOMIC DNA]</scope>
    <source>
        <strain evidence="7">G536</strain>
    </source>
</reference>
<proteinExistence type="predicted"/>
<evidence type="ECO:0000256" key="4">
    <source>
        <dbReference type="ARBA" id="ARBA00023002"/>
    </source>
</evidence>
<dbReference type="InterPro" id="IPR051704">
    <property type="entry name" value="FAD_aromatic-hydroxylase"/>
</dbReference>
<dbReference type="SUPFAM" id="SSF51905">
    <property type="entry name" value="FAD/NAD(P)-binding domain"/>
    <property type="match status" value="1"/>
</dbReference>
<comment type="caution">
    <text evidence="6">The sequence shown here is derived from an EMBL/GenBank/DDBJ whole genome shotgun (WGS) entry which is preliminary data.</text>
</comment>
<evidence type="ECO:0000313" key="7">
    <source>
        <dbReference type="Proteomes" id="UP000319160"/>
    </source>
</evidence>
<dbReference type="InterPro" id="IPR002938">
    <property type="entry name" value="FAD-bd"/>
</dbReference>
<keyword evidence="3" id="KW-0274">FAD</keyword>
<dbReference type="InterPro" id="IPR036188">
    <property type="entry name" value="FAD/NAD-bd_sf"/>
</dbReference>
<keyword evidence="2" id="KW-0285">Flavoprotein</keyword>
<dbReference type="GO" id="GO:0071949">
    <property type="term" value="F:FAD binding"/>
    <property type="evidence" value="ECO:0007669"/>
    <property type="project" value="InterPro"/>
</dbReference>
<feature type="domain" description="FAD-binding" evidence="5">
    <location>
        <begin position="5"/>
        <end position="357"/>
    </location>
</feature>
<dbReference type="OrthoDB" id="655030at2759"/>
<gene>
    <name evidence="6" type="ORF">FHL15_000736</name>
</gene>
<keyword evidence="7" id="KW-1185">Reference proteome</keyword>
<dbReference type="Gene3D" id="3.30.9.10">
    <property type="entry name" value="D-Amino Acid Oxidase, subunit A, domain 2"/>
    <property type="match status" value="1"/>
</dbReference>
<sequence length="419" mass="45892">MAGMNVLVVGASIAGPTTAYWLARAGAKVTVIERFPYLRTGGQNIDIRTVGVEVMRKIPGMEATVRDKKYEMDGIGVVRSDGRPYGILKPTGNPDQQSLISEYEILRGDLSKILVDLTKDNENVKYVFDEQVTAMQQPSDGGPITVEFANGLASSDYDLVVACDGTTSRTRAIGLGCGIRDHVVSTNCWGAYYRMPQDLLQGNKSGLGYNAPGGRMMAIAPDGGGNRVFLMSVYPKSERDAILQFRDASKQGDQALKQFLARRYENVGWKGTQILEGLMKSDDLYASEVCQVKAPQLYKGRFVMVGDAGYASGFTGVGTSLAMAGAYVLAGEISEHGDNIAAGLRGYEKRMRPLINKLGQQPRFVTTIMAPQTAWGIWLRNNIFGFVLWTGILDYIQRFMGSSFEKTNKDMLPSYERIA</sequence>
<organism evidence="6 7">
    <name type="scientific">Xylaria flabelliformis</name>
    <dbReference type="NCBI Taxonomy" id="2512241"/>
    <lineage>
        <taxon>Eukaryota</taxon>
        <taxon>Fungi</taxon>
        <taxon>Dikarya</taxon>
        <taxon>Ascomycota</taxon>
        <taxon>Pezizomycotina</taxon>
        <taxon>Sordariomycetes</taxon>
        <taxon>Xylariomycetidae</taxon>
        <taxon>Xylariales</taxon>
        <taxon>Xylariaceae</taxon>
        <taxon>Xylaria</taxon>
    </lineage>
</organism>
<accession>A0A553ID28</accession>
<comment type="pathway">
    <text evidence="1">Secondary metabolite biosynthesis.</text>
</comment>
<dbReference type="STRING" id="2512241.A0A553ID28"/>
<dbReference type="AlphaFoldDB" id="A0A553ID28"/>
<name>A0A553ID28_9PEZI</name>